<name>A0A9P7K8H3_9AGAR</name>
<comment type="caution">
    <text evidence="1">The sequence shown here is derived from an EMBL/GenBank/DDBJ whole genome shotgun (WGS) entry which is preliminary data.</text>
</comment>
<dbReference type="EMBL" id="JABCKI010005745">
    <property type="protein sequence ID" value="KAG5638776.1"/>
    <property type="molecule type" value="Genomic_DNA"/>
</dbReference>
<dbReference type="OrthoDB" id="3222at2759"/>
<proteinExistence type="predicted"/>
<dbReference type="AlphaFoldDB" id="A0A9P7K8H3"/>
<keyword evidence="2" id="KW-1185">Reference proteome</keyword>
<protein>
    <submittedName>
        <fullName evidence="1">Uncharacterized protein</fullName>
    </submittedName>
</protein>
<reference evidence="1" key="2">
    <citation type="submission" date="2021-10" db="EMBL/GenBank/DDBJ databases">
        <title>Phylogenomics reveals ancestral predisposition of the termite-cultivated fungus Termitomyces towards a domesticated lifestyle.</title>
        <authorList>
            <person name="Auxier B."/>
            <person name="Grum-Grzhimaylo A."/>
            <person name="Cardenas M.E."/>
            <person name="Lodge J.D."/>
            <person name="Laessoe T."/>
            <person name="Pedersen O."/>
            <person name="Smith M.E."/>
            <person name="Kuyper T.W."/>
            <person name="Franco-Molano E.A."/>
            <person name="Baroni T.J."/>
            <person name="Aanen D.K."/>
        </authorList>
    </citation>
    <scope>NUCLEOTIDE SEQUENCE</scope>
    <source>
        <strain evidence="1">D49</strain>
    </source>
</reference>
<accession>A0A9P7K8H3</accession>
<gene>
    <name evidence="1" type="ORF">H0H81_010197</name>
</gene>
<evidence type="ECO:0000313" key="2">
    <source>
        <dbReference type="Proteomes" id="UP000717328"/>
    </source>
</evidence>
<evidence type="ECO:0000313" key="1">
    <source>
        <dbReference type="EMBL" id="KAG5638776.1"/>
    </source>
</evidence>
<sequence length="61" mass="6775">MQWKVLLDDCEAILAARGKLESTQFTPNGPAGIFGFYLLPGQTFPRVFLNEFVSVRSGLNL</sequence>
<organism evidence="1 2">
    <name type="scientific">Sphagnurus paluster</name>
    <dbReference type="NCBI Taxonomy" id="117069"/>
    <lineage>
        <taxon>Eukaryota</taxon>
        <taxon>Fungi</taxon>
        <taxon>Dikarya</taxon>
        <taxon>Basidiomycota</taxon>
        <taxon>Agaricomycotina</taxon>
        <taxon>Agaricomycetes</taxon>
        <taxon>Agaricomycetidae</taxon>
        <taxon>Agaricales</taxon>
        <taxon>Tricholomatineae</taxon>
        <taxon>Lyophyllaceae</taxon>
        <taxon>Sphagnurus</taxon>
    </lineage>
</organism>
<dbReference type="Proteomes" id="UP000717328">
    <property type="component" value="Unassembled WGS sequence"/>
</dbReference>
<reference evidence="1" key="1">
    <citation type="submission" date="2021-02" db="EMBL/GenBank/DDBJ databases">
        <authorList>
            <person name="Nieuwenhuis M."/>
            <person name="Van De Peppel L.J.J."/>
        </authorList>
    </citation>
    <scope>NUCLEOTIDE SEQUENCE</scope>
    <source>
        <strain evidence="1">D49</strain>
    </source>
</reference>